<proteinExistence type="predicted"/>
<dbReference type="Proteomes" id="UP001519363">
    <property type="component" value="Unassembled WGS sequence"/>
</dbReference>
<accession>A0ABS5A3R4</accession>
<sequence length="429" mass="47691">MPPTWSRIHAQLGEPPSDLTYALIEQAVAQGVIESDDLDWKKSLPGSSDPELDELAKDVAAMANTNGGMIVFGIKEERGTGRALEFNTVDSSESTQRRLRSILANRVHPFIAGLDFTSLSNTDGDITVLALSIPRSPEAPHLIGQRNKIGCPYRAGAETNWMRERDLERAYSARFSRRQEERAHLERLHEEAHHLLDRSTPWIVATARTSVAPTPLTASPTRADISTILTKALHRTNELIPPTAFNRYNLLRDLENSALNPRVGLRRWVCSRSYQPSNDDRAQLVHVELHHDGSIVFAAALEGWYEPILEGQYHVPSVLVECFMADFAAIADTYAQHLGLQTPFVARAELLRTKLARPWTAIDHKRFGTTVSNTVEKLPGTRTIEFCAPVLGEVPALSTIDDLRDSARTLAEDVMHQFGLPTLSLLPPP</sequence>
<dbReference type="InterPro" id="IPR007421">
    <property type="entry name" value="Schlafen_AlbA_2_dom"/>
</dbReference>
<feature type="domain" description="Schlafen AlbA-2" evidence="1">
    <location>
        <begin position="34"/>
        <end position="160"/>
    </location>
</feature>
<comment type="caution">
    <text evidence="2">The sequence shown here is derived from an EMBL/GenBank/DDBJ whole genome shotgun (WGS) entry which is preliminary data.</text>
</comment>
<dbReference type="InterPro" id="IPR038461">
    <property type="entry name" value="Schlafen_AlbA_2_dom_sf"/>
</dbReference>
<organism evidence="2 3">
    <name type="scientific">Crossiella equi</name>
    <dbReference type="NCBI Taxonomy" id="130796"/>
    <lineage>
        <taxon>Bacteria</taxon>
        <taxon>Bacillati</taxon>
        <taxon>Actinomycetota</taxon>
        <taxon>Actinomycetes</taxon>
        <taxon>Pseudonocardiales</taxon>
        <taxon>Pseudonocardiaceae</taxon>
        <taxon>Crossiella</taxon>
    </lineage>
</organism>
<gene>
    <name evidence="2" type="ORF">JOF53_000048</name>
</gene>
<dbReference type="RefSeq" id="WP_086782508.1">
    <property type="nucleotide sequence ID" value="NZ_JAGIOO010000001.1"/>
</dbReference>
<keyword evidence="3" id="KW-1185">Reference proteome</keyword>
<dbReference type="EMBL" id="JAGIOO010000001">
    <property type="protein sequence ID" value="MBP2471176.1"/>
    <property type="molecule type" value="Genomic_DNA"/>
</dbReference>
<name>A0ABS5A3R4_9PSEU</name>
<evidence type="ECO:0000259" key="1">
    <source>
        <dbReference type="Pfam" id="PF04326"/>
    </source>
</evidence>
<evidence type="ECO:0000313" key="2">
    <source>
        <dbReference type="EMBL" id="MBP2471176.1"/>
    </source>
</evidence>
<dbReference type="Pfam" id="PF04326">
    <property type="entry name" value="SLFN_AlbA_2"/>
    <property type="match status" value="1"/>
</dbReference>
<reference evidence="2 3" key="1">
    <citation type="submission" date="2021-03" db="EMBL/GenBank/DDBJ databases">
        <title>Sequencing the genomes of 1000 actinobacteria strains.</title>
        <authorList>
            <person name="Klenk H.-P."/>
        </authorList>
    </citation>
    <scope>NUCLEOTIDE SEQUENCE [LARGE SCALE GENOMIC DNA]</scope>
    <source>
        <strain evidence="2 3">DSM 44580</strain>
    </source>
</reference>
<evidence type="ECO:0000313" key="3">
    <source>
        <dbReference type="Proteomes" id="UP001519363"/>
    </source>
</evidence>
<dbReference type="Gene3D" id="3.30.950.30">
    <property type="entry name" value="Schlafen, AAA domain"/>
    <property type="match status" value="1"/>
</dbReference>
<protein>
    <recommendedName>
        <fullName evidence="1">Schlafen AlbA-2 domain-containing protein</fullName>
    </recommendedName>
</protein>